<keyword evidence="3" id="KW-0732">Signal</keyword>
<feature type="compositionally biased region" description="Acidic residues" evidence="1">
    <location>
        <begin position="435"/>
        <end position="448"/>
    </location>
</feature>
<evidence type="ECO:0000313" key="5">
    <source>
        <dbReference type="EMBL" id="KAK8847780.1"/>
    </source>
</evidence>
<keyword evidence="2" id="KW-1133">Transmembrane helix</keyword>
<dbReference type="PANTHER" id="PTHR23275:SF100">
    <property type="entry name" value="EGF-LIKE DOMAIN-CONTAINING PROTEIN"/>
    <property type="match status" value="1"/>
</dbReference>
<feature type="signal peptide" evidence="3">
    <location>
        <begin position="1"/>
        <end position="18"/>
    </location>
</feature>
<evidence type="ECO:0000256" key="3">
    <source>
        <dbReference type="SAM" id="SignalP"/>
    </source>
</evidence>
<dbReference type="Proteomes" id="UP001470230">
    <property type="component" value="Unassembled WGS sequence"/>
</dbReference>
<feature type="compositionally biased region" description="Low complexity" evidence="1">
    <location>
        <begin position="449"/>
        <end position="458"/>
    </location>
</feature>
<evidence type="ECO:0000313" key="6">
    <source>
        <dbReference type="Proteomes" id="UP001470230"/>
    </source>
</evidence>
<evidence type="ECO:0000256" key="1">
    <source>
        <dbReference type="SAM" id="MobiDB-lite"/>
    </source>
</evidence>
<dbReference type="SMART" id="SM00181">
    <property type="entry name" value="EGF"/>
    <property type="match status" value="5"/>
</dbReference>
<dbReference type="Gene3D" id="2.10.220.10">
    <property type="entry name" value="Hormone Receptor, Insulin-like Growth Factor Receptor 1, Chain A, domain 2"/>
    <property type="match status" value="1"/>
</dbReference>
<reference evidence="5 6" key="1">
    <citation type="submission" date="2024-04" db="EMBL/GenBank/DDBJ databases">
        <title>Tritrichomonas musculus Genome.</title>
        <authorList>
            <person name="Alves-Ferreira E."/>
            <person name="Grigg M."/>
            <person name="Lorenzi H."/>
            <person name="Galac M."/>
        </authorList>
    </citation>
    <scope>NUCLEOTIDE SEQUENCE [LARGE SCALE GENOMIC DNA]</scope>
    <source>
        <strain evidence="5 6">EAF2021</strain>
    </source>
</reference>
<feature type="transmembrane region" description="Helical" evidence="2">
    <location>
        <begin position="471"/>
        <end position="496"/>
    </location>
</feature>
<feature type="domain" description="EGF-like" evidence="4">
    <location>
        <begin position="387"/>
        <end position="418"/>
    </location>
</feature>
<comment type="caution">
    <text evidence="5">The sequence shown here is derived from an EMBL/GenBank/DDBJ whole genome shotgun (WGS) entry which is preliminary data.</text>
</comment>
<gene>
    <name evidence="5" type="ORF">M9Y10_018811</name>
</gene>
<organism evidence="5 6">
    <name type="scientific">Tritrichomonas musculus</name>
    <dbReference type="NCBI Taxonomy" id="1915356"/>
    <lineage>
        <taxon>Eukaryota</taxon>
        <taxon>Metamonada</taxon>
        <taxon>Parabasalia</taxon>
        <taxon>Tritrichomonadida</taxon>
        <taxon>Tritrichomonadidae</taxon>
        <taxon>Tritrichomonas</taxon>
    </lineage>
</organism>
<dbReference type="SMART" id="SM00261">
    <property type="entry name" value="FU"/>
    <property type="match status" value="4"/>
</dbReference>
<evidence type="ECO:0000259" key="4">
    <source>
        <dbReference type="SMART" id="SM00181"/>
    </source>
</evidence>
<evidence type="ECO:0000256" key="2">
    <source>
        <dbReference type="SAM" id="Phobius"/>
    </source>
</evidence>
<dbReference type="SUPFAM" id="SSF57184">
    <property type="entry name" value="Growth factor receptor domain"/>
    <property type="match status" value="2"/>
</dbReference>
<name>A0ABR2HHY8_9EUKA</name>
<dbReference type="InterPro" id="IPR000742">
    <property type="entry name" value="EGF"/>
</dbReference>
<feature type="domain" description="EGF-like" evidence="4">
    <location>
        <begin position="120"/>
        <end position="152"/>
    </location>
</feature>
<accession>A0ABR2HHY8</accession>
<dbReference type="InterPro" id="IPR006212">
    <property type="entry name" value="Furin_repeat"/>
</dbReference>
<keyword evidence="6" id="KW-1185">Reference proteome</keyword>
<dbReference type="PANTHER" id="PTHR23275">
    <property type="entry name" value="CABRIOLET.-RELATED"/>
    <property type="match status" value="1"/>
</dbReference>
<feature type="region of interest" description="Disordered" evidence="1">
    <location>
        <begin position="435"/>
        <end position="465"/>
    </location>
</feature>
<dbReference type="EMBL" id="JAPFFF010000027">
    <property type="protein sequence ID" value="KAK8847780.1"/>
    <property type="molecule type" value="Genomic_DNA"/>
</dbReference>
<keyword evidence="2" id="KW-0472">Membrane</keyword>
<proteinExistence type="predicted"/>
<sequence length="509" mass="56919">MNIILIFLLFPFIQNACDKFTGCDQCTKDETQCTKCQSLGMTTYIDLEYDSITYGQCILCPLNCQSCGPSGCTSCDEKFGLNEKGECVRCEDHRCKDCSSNYKYCNKCRVDPVNNGKCEDCVDENCLSCSYNMSECEVCRPGFEVNINKVCEPTTKLCKITTEDEETCTECINEYYLDGNNQCQKCPDNCNKCDESKCIECSPLYGLNENGKCINCEDPLCAYCSENYKICTICRNVLIFKVSSNGRCEYDCPDRNCINGDCLHSNSSQCYQCKEGFYLNNDKQCIKCEVENCKDCHESVDKCYKCKDGYHLSSSETSCDPYDNPICNDNSCSKCVEGYVLSNGECKQCQDENCLKCKKDTVICQECKKGFNFLLEKNSKDHGKCVPCTDKNCIECRYSIDFCTNCKYGYIRSDGSCITKKQYLIDEGLIAPGDDYEDDPDDGNDDENTNGNNNNNTGKNDDKKSKLSKGAIIGIAVGCAAAVIIIVTVIVVYFAVCKKKKVGRESSSP</sequence>
<protein>
    <recommendedName>
        <fullName evidence="4">EGF-like domain-containing protein</fullName>
    </recommendedName>
</protein>
<feature type="chain" id="PRO_5045162638" description="EGF-like domain-containing protein" evidence="3">
    <location>
        <begin position="19"/>
        <end position="509"/>
    </location>
</feature>
<feature type="domain" description="EGF-like" evidence="4">
    <location>
        <begin position="287"/>
        <end position="320"/>
    </location>
</feature>
<feature type="domain" description="EGF-like" evidence="4">
    <location>
        <begin position="345"/>
        <end position="386"/>
    </location>
</feature>
<dbReference type="InterPro" id="IPR009030">
    <property type="entry name" value="Growth_fac_rcpt_cys_sf"/>
</dbReference>
<feature type="domain" description="EGF-like" evidence="4">
    <location>
        <begin position="251"/>
        <end position="286"/>
    </location>
</feature>
<keyword evidence="2" id="KW-0812">Transmembrane</keyword>
<dbReference type="InterPro" id="IPR052798">
    <property type="entry name" value="Giardia_VSA"/>
</dbReference>